<dbReference type="PANTHER" id="PTHR30383">
    <property type="entry name" value="THIOESTERASE 1/PROTEASE 1/LYSOPHOSPHOLIPASE L1"/>
    <property type="match status" value="1"/>
</dbReference>
<reference evidence="4 5" key="1">
    <citation type="submission" date="2019-11" db="EMBL/GenBank/DDBJ databases">
        <title>Comparative genomics of hydrocarbon-degrading Desulfosarcina strains.</title>
        <authorList>
            <person name="Watanabe M."/>
            <person name="Kojima H."/>
            <person name="Fukui M."/>
        </authorList>
    </citation>
    <scope>NUCLEOTIDE SEQUENCE [LARGE SCALE GENOMIC DNA]</scope>
    <source>
        <strain evidence="4 5">PP31</strain>
    </source>
</reference>
<keyword evidence="5" id="KW-1185">Reference proteome</keyword>
<sequence>MKLNYRNRLVFAIACLAAVLILAGCGGGGDGDVSSASSPTYPAPAVVYADAFPDDAAFNAHWATEDPTGGNASWAVVGGELSQTGHLEDNDLRDLTFDGLSSYHLGTYAYLVDPSISGSYRFSVSVLPKDNNAVDKTEGNDVGILFGYEDDDNYYRISMNARYGFTRFEKRSGGNFETIAVNARGYVDENWVSMAAEISGDTIVVWINGQPIFAWVDSAVLSGTVALYCQDRCRFDNVRITENPRQPTVAIASPLAYSVTPNNSFQAKAVVLSKPSGSSVAFSLDDGSEISATASGGYYLANFNGVADGEHEVTAVLRYADGTRADIDVNATVGTGGDYYVSVGDSITNGKYDEDPSNNDSADGRIVSIQGYQAPLVDALGTQTRPVIVFNEGIAGEDSTEMETRIVSILERHPGANQVLMLIGTNDSYGGGLPSATFADNVDDTADLIVDAGKQVWLAEILPTRDDDARNATIQQYNVEIQTIAGTVADVFLGPDLYTNFNSPSYYTDNLHPNDTGYGVIADQWYDKLH</sequence>
<feature type="domain" description="3-keto-alpha-glucoside-1,2-lyase/3-keto-2-hydroxy-glucal hydratase" evidence="2">
    <location>
        <begin position="137"/>
        <end position="241"/>
    </location>
</feature>
<dbReference type="GO" id="GO:0004622">
    <property type="term" value="F:phosphatidylcholine lysophospholipase activity"/>
    <property type="evidence" value="ECO:0007669"/>
    <property type="project" value="TreeGrafter"/>
</dbReference>
<evidence type="ECO:0000313" key="4">
    <source>
        <dbReference type="EMBL" id="BBO77676.1"/>
    </source>
</evidence>
<feature type="domain" description="SGNH hydrolase-type esterase" evidence="3">
    <location>
        <begin position="343"/>
        <end position="518"/>
    </location>
</feature>
<gene>
    <name evidence="4" type="ORF">DSCW_50930</name>
</gene>
<dbReference type="PANTHER" id="PTHR30383:SF5">
    <property type="entry name" value="SGNH HYDROLASE-TYPE ESTERASE DOMAIN-CONTAINING PROTEIN"/>
    <property type="match status" value="1"/>
</dbReference>
<name>A0A5K7Z786_9BACT</name>
<dbReference type="Gene3D" id="3.40.50.1110">
    <property type="entry name" value="SGNH hydrolase"/>
    <property type="match status" value="1"/>
</dbReference>
<feature type="chain" id="PRO_5024325185" evidence="1">
    <location>
        <begin position="24"/>
        <end position="530"/>
    </location>
</feature>
<dbReference type="OrthoDB" id="9786188at2"/>
<dbReference type="EMBL" id="AP021875">
    <property type="protein sequence ID" value="BBO77676.1"/>
    <property type="molecule type" value="Genomic_DNA"/>
</dbReference>
<dbReference type="PROSITE" id="PS51257">
    <property type="entry name" value="PROKAR_LIPOPROTEIN"/>
    <property type="match status" value="1"/>
</dbReference>
<dbReference type="Gene3D" id="2.60.120.560">
    <property type="entry name" value="Exo-inulinase, domain 1"/>
    <property type="match status" value="1"/>
</dbReference>
<evidence type="ECO:0000313" key="5">
    <source>
        <dbReference type="Proteomes" id="UP000427769"/>
    </source>
</evidence>
<organism evidence="4 5">
    <name type="scientific">Desulfosarcina widdelii</name>
    <dbReference type="NCBI Taxonomy" id="947919"/>
    <lineage>
        <taxon>Bacteria</taxon>
        <taxon>Pseudomonadati</taxon>
        <taxon>Thermodesulfobacteriota</taxon>
        <taxon>Desulfobacteria</taxon>
        <taxon>Desulfobacterales</taxon>
        <taxon>Desulfosarcinaceae</taxon>
        <taxon>Desulfosarcina</taxon>
    </lineage>
</organism>
<dbReference type="InterPro" id="IPR051532">
    <property type="entry name" value="Ester_Hydrolysis_Enzymes"/>
</dbReference>
<dbReference type="SUPFAM" id="SSF49899">
    <property type="entry name" value="Concanavalin A-like lectins/glucanases"/>
    <property type="match status" value="1"/>
</dbReference>
<dbReference type="InterPro" id="IPR010496">
    <property type="entry name" value="AL/BT2_dom"/>
</dbReference>
<dbReference type="Pfam" id="PF06439">
    <property type="entry name" value="3keto-disac_hyd"/>
    <property type="match status" value="1"/>
</dbReference>
<dbReference type="Pfam" id="PF13472">
    <property type="entry name" value="Lipase_GDSL_2"/>
    <property type="match status" value="1"/>
</dbReference>
<dbReference type="Proteomes" id="UP000427769">
    <property type="component" value="Chromosome"/>
</dbReference>
<accession>A0A5K7Z786</accession>
<dbReference type="KEGG" id="dwd:DSCW_50930"/>
<dbReference type="InterPro" id="IPR013830">
    <property type="entry name" value="SGNH_hydro"/>
</dbReference>
<dbReference type="InterPro" id="IPR013320">
    <property type="entry name" value="ConA-like_dom_sf"/>
</dbReference>
<proteinExistence type="predicted"/>
<feature type="signal peptide" evidence="1">
    <location>
        <begin position="1"/>
        <end position="23"/>
    </location>
</feature>
<dbReference type="AlphaFoldDB" id="A0A5K7Z786"/>
<evidence type="ECO:0000259" key="2">
    <source>
        <dbReference type="Pfam" id="PF06439"/>
    </source>
</evidence>
<protein>
    <submittedName>
        <fullName evidence="4">Uncharacterized protein</fullName>
    </submittedName>
</protein>
<dbReference type="InterPro" id="IPR036514">
    <property type="entry name" value="SGNH_hydro_sf"/>
</dbReference>
<dbReference type="SUPFAM" id="SSF52266">
    <property type="entry name" value="SGNH hydrolase"/>
    <property type="match status" value="1"/>
</dbReference>
<evidence type="ECO:0000256" key="1">
    <source>
        <dbReference type="SAM" id="SignalP"/>
    </source>
</evidence>
<keyword evidence="1" id="KW-0732">Signal</keyword>
<evidence type="ECO:0000259" key="3">
    <source>
        <dbReference type="Pfam" id="PF13472"/>
    </source>
</evidence>